<name>A0A0L0V9F1_9BASI</name>
<reference evidence="8" key="1">
    <citation type="submission" date="2014-03" db="EMBL/GenBank/DDBJ databases">
        <title>The Genome Sequence of Puccinia striiformis f. sp. tritici PST-78.</title>
        <authorList>
            <consortium name="The Broad Institute Genome Sequencing Platform"/>
            <person name="Cuomo C."/>
            <person name="Hulbert S."/>
            <person name="Chen X."/>
            <person name="Walker B."/>
            <person name="Young S.K."/>
            <person name="Zeng Q."/>
            <person name="Gargeya S."/>
            <person name="Fitzgerald M."/>
            <person name="Haas B."/>
            <person name="Abouelleil A."/>
            <person name="Alvarado L."/>
            <person name="Arachchi H.M."/>
            <person name="Berlin A.M."/>
            <person name="Chapman S.B."/>
            <person name="Goldberg J."/>
            <person name="Griggs A."/>
            <person name="Gujja S."/>
            <person name="Hansen M."/>
            <person name="Howarth C."/>
            <person name="Imamovic A."/>
            <person name="Larimer J."/>
            <person name="McCowan C."/>
            <person name="Montmayeur A."/>
            <person name="Murphy C."/>
            <person name="Neiman D."/>
            <person name="Pearson M."/>
            <person name="Priest M."/>
            <person name="Roberts A."/>
            <person name="Saif S."/>
            <person name="Shea T."/>
            <person name="Sisk P."/>
            <person name="Sykes S."/>
            <person name="Wortman J."/>
            <person name="Nusbaum C."/>
            <person name="Birren B."/>
        </authorList>
    </citation>
    <scope>NUCLEOTIDE SEQUENCE [LARGE SCALE GENOMIC DNA]</scope>
    <source>
        <strain evidence="8">race PST-78</strain>
    </source>
</reference>
<dbReference type="GO" id="GO:0005694">
    <property type="term" value="C:chromosome"/>
    <property type="evidence" value="ECO:0007669"/>
    <property type="project" value="TreeGrafter"/>
</dbReference>
<dbReference type="InterPro" id="IPR027417">
    <property type="entry name" value="P-loop_NTPase"/>
</dbReference>
<dbReference type="EMBL" id="AJIL01000090">
    <property type="protein sequence ID" value="KNE95915.1"/>
    <property type="molecule type" value="Genomic_DNA"/>
</dbReference>
<comment type="caution">
    <text evidence="7">The sequence shown here is derived from an EMBL/GenBank/DDBJ whole genome shotgun (WGS) entry which is preliminary data.</text>
</comment>
<dbReference type="PROSITE" id="PS51192">
    <property type="entry name" value="HELICASE_ATP_BIND_1"/>
    <property type="match status" value="1"/>
</dbReference>
<dbReference type="Pfam" id="PF00270">
    <property type="entry name" value="DEAD"/>
    <property type="match status" value="1"/>
</dbReference>
<dbReference type="InterPro" id="IPR014001">
    <property type="entry name" value="Helicase_ATP-bd"/>
</dbReference>
<organism evidence="7 8">
    <name type="scientific">Puccinia striiformis f. sp. tritici PST-78</name>
    <dbReference type="NCBI Taxonomy" id="1165861"/>
    <lineage>
        <taxon>Eukaryota</taxon>
        <taxon>Fungi</taxon>
        <taxon>Dikarya</taxon>
        <taxon>Basidiomycota</taxon>
        <taxon>Pucciniomycotina</taxon>
        <taxon>Pucciniomycetes</taxon>
        <taxon>Pucciniales</taxon>
        <taxon>Pucciniaceae</taxon>
        <taxon>Puccinia</taxon>
    </lineage>
</organism>
<gene>
    <name evidence="7" type="ORF">PSTG_10833</name>
</gene>
<dbReference type="EC" id="5.6.2.4" evidence="5"/>
<accession>A0A0L0V9F1</accession>
<dbReference type="AlphaFoldDB" id="A0A0L0V9F1"/>
<sequence length="302" mass="34137">MICPLMSLSTDPVKALKLPKRVTGLSNELLNQHICTQPIDFYNNQPKELQVQAVSKLVRGQKCFLCAGTGYVKTQISEMYFNLFKTKVVILVLNPLDLLGDDQVREKKIVKIKEINLTKMMLNREVIQKIKRLFLDFPEVFLNNNLFAEMFFSHEFQQILSLIVIDKAHMIYLWGLVTSRASKGMATFTGHEDRGPFCIALDIATRLMATNNIPVLMLSATCRPIAVSPIPSSLPLQPSNMTMIDGELTRPEIRIICIPMEFTLQSCDDLLGIFATHSKSPAEKAIPMLIYSSNRNLTFQVL</sequence>
<dbReference type="GO" id="GO:0009378">
    <property type="term" value="F:four-way junction helicase activity"/>
    <property type="evidence" value="ECO:0007669"/>
    <property type="project" value="TreeGrafter"/>
</dbReference>
<comment type="catalytic activity">
    <reaction evidence="4">
        <text>Couples ATP hydrolysis with the unwinding of duplex DNA by translocating in the 3'-5' direction.</text>
        <dbReference type="EC" id="5.6.2.4"/>
    </reaction>
</comment>
<proteinExistence type="inferred from homology"/>
<keyword evidence="3" id="KW-0413">Isomerase</keyword>
<dbReference type="GO" id="GO:0005737">
    <property type="term" value="C:cytoplasm"/>
    <property type="evidence" value="ECO:0007669"/>
    <property type="project" value="TreeGrafter"/>
</dbReference>
<dbReference type="InterPro" id="IPR011545">
    <property type="entry name" value="DEAD/DEAH_box_helicase_dom"/>
</dbReference>
<keyword evidence="8" id="KW-1185">Reference proteome</keyword>
<evidence type="ECO:0000256" key="5">
    <source>
        <dbReference type="ARBA" id="ARBA00034808"/>
    </source>
</evidence>
<dbReference type="GO" id="GO:0000724">
    <property type="term" value="P:double-strand break repair via homologous recombination"/>
    <property type="evidence" value="ECO:0007669"/>
    <property type="project" value="TreeGrafter"/>
</dbReference>
<evidence type="ECO:0000256" key="3">
    <source>
        <dbReference type="ARBA" id="ARBA00023235"/>
    </source>
</evidence>
<evidence type="ECO:0000256" key="1">
    <source>
        <dbReference type="ARBA" id="ARBA00005446"/>
    </source>
</evidence>
<dbReference type="GO" id="GO:0003677">
    <property type="term" value="F:DNA binding"/>
    <property type="evidence" value="ECO:0007669"/>
    <property type="project" value="UniProtKB-KW"/>
</dbReference>
<dbReference type="Gene3D" id="3.40.50.300">
    <property type="entry name" value="P-loop containing nucleotide triphosphate hydrolases"/>
    <property type="match status" value="1"/>
</dbReference>
<dbReference type="Proteomes" id="UP000054564">
    <property type="component" value="Unassembled WGS sequence"/>
</dbReference>
<evidence type="ECO:0000313" key="8">
    <source>
        <dbReference type="Proteomes" id="UP000054564"/>
    </source>
</evidence>
<feature type="domain" description="Helicase ATP-binding" evidence="6">
    <location>
        <begin position="54"/>
        <end position="240"/>
    </location>
</feature>
<dbReference type="PANTHER" id="PTHR13710:SF105">
    <property type="entry name" value="ATP-DEPENDENT DNA HELICASE Q1"/>
    <property type="match status" value="1"/>
</dbReference>
<keyword evidence="2" id="KW-0238">DNA-binding</keyword>
<dbReference type="PANTHER" id="PTHR13710">
    <property type="entry name" value="DNA HELICASE RECQ FAMILY MEMBER"/>
    <property type="match status" value="1"/>
</dbReference>
<dbReference type="GO" id="GO:0005524">
    <property type="term" value="F:ATP binding"/>
    <property type="evidence" value="ECO:0007669"/>
    <property type="project" value="InterPro"/>
</dbReference>
<evidence type="ECO:0000256" key="4">
    <source>
        <dbReference type="ARBA" id="ARBA00034617"/>
    </source>
</evidence>
<protein>
    <recommendedName>
        <fullName evidence="5">DNA 3'-5' helicase</fullName>
        <ecNumber evidence="5">5.6.2.4</ecNumber>
    </recommendedName>
</protein>
<evidence type="ECO:0000313" key="7">
    <source>
        <dbReference type="EMBL" id="KNE95915.1"/>
    </source>
</evidence>
<evidence type="ECO:0000259" key="6">
    <source>
        <dbReference type="PROSITE" id="PS51192"/>
    </source>
</evidence>
<evidence type="ECO:0000256" key="2">
    <source>
        <dbReference type="ARBA" id="ARBA00023125"/>
    </source>
</evidence>
<dbReference type="SUPFAM" id="SSF52540">
    <property type="entry name" value="P-loop containing nucleoside triphosphate hydrolases"/>
    <property type="match status" value="1"/>
</dbReference>
<dbReference type="GO" id="GO:0043138">
    <property type="term" value="F:3'-5' DNA helicase activity"/>
    <property type="evidence" value="ECO:0007669"/>
    <property type="project" value="UniProtKB-EC"/>
</dbReference>
<comment type="similarity">
    <text evidence="1">Belongs to the helicase family. RecQ subfamily.</text>
</comment>